<accession>A0A5C8GMU4</accession>
<dbReference type="EMBL" id="SDIK01000001">
    <property type="protein sequence ID" value="TXJ63491.1"/>
    <property type="molecule type" value="Genomic_DNA"/>
</dbReference>
<dbReference type="InterPro" id="IPR031762">
    <property type="entry name" value="DUF4738"/>
</dbReference>
<dbReference type="Gene3D" id="2.40.128.510">
    <property type="entry name" value="Protein of unknown function DUF4738"/>
    <property type="match status" value="1"/>
</dbReference>
<feature type="region of interest" description="Disordered" evidence="1">
    <location>
        <begin position="177"/>
        <end position="198"/>
    </location>
</feature>
<name>A0A5C8GMU4_9BACT</name>
<gene>
    <name evidence="2" type="ORF">ETF27_00040</name>
</gene>
<dbReference type="Pfam" id="PF15889">
    <property type="entry name" value="DUF4738"/>
    <property type="match status" value="1"/>
</dbReference>
<feature type="compositionally biased region" description="Basic and acidic residues" evidence="1">
    <location>
        <begin position="181"/>
        <end position="190"/>
    </location>
</feature>
<dbReference type="OrthoDB" id="1086474at2"/>
<reference evidence="3" key="1">
    <citation type="submission" date="2019-05" db="EMBL/GenBank/DDBJ databases">
        <title>Prevotella brunnea sp. nov., isolated from a wound of a patient.</title>
        <authorList>
            <person name="Buhl M."/>
        </authorList>
    </citation>
    <scope>NUCLEOTIDE SEQUENCE [LARGE SCALE GENOMIC DNA]</scope>
    <source>
        <strain evidence="3">A2672</strain>
    </source>
</reference>
<organism evidence="2 3">
    <name type="scientific">Prevotella brunnea</name>
    <dbReference type="NCBI Taxonomy" id="2508867"/>
    <lineage>
        <taxon>Bacteria</taxon>
        <taxon>Pseudomonadati</taxon>
        <taxon>Bacteroidota</taxon>
        <taxon>Bacteroidia</taxon>
        <taxon>Bacteroidales</taxon>
        <taxon>Prevotellaceae</taxon>
        <taxon>Prevotella</taxon>
    </lineage>
</organism>
<dbReference type="PROSITE" id="PS51257">
    <property type="entry name" value="PROKAR_LIPOPROTEIN"/>
    <property type="match status" value="1"/>
</dbReference>
<evidence type="ECO:0000256" key="1">
    <source>
        <dbReference type="SAM" id="MobiDB-lite"/>
    </source>
</evidence>
<sequence>MKRNILPTLFLGILALMFFSCKKEKQTDVIITKIAPKPQVSYKPQQLSNFEYKKDIEWMGNTFTIIIHRYADKSLPMISNEDGRKFYDNKIDLKIIRKNGSTFFSRTFSKSDFKTYTSSKYAKHWILAGFMFDKVEGNYIKFGVSIGDPDPNSDEFIPIDVAINNLGTVHITNAGQLDTDDYQHNSKTELEASEEEGI</sequence>
<proteinExistence type="predicted"/>
<dbReference type="Proteomes" id="UP000321612">
    <property type="component" value="Unassembled WGS sequence"/>
</dbReference>
<comment type="caution">
    <text evidence="2">The sequence shown here is derived from an EMBL/GenBank/DDBJ whole genome shotgun (WGS) entry which is preliminary data.</text>
</comment>
<evidence type="ECO:0000313" key="3">
    <source>
        <dbReference type="Proteomes" id="UP000321612"/>
    </source>
</evidence>
<protein>
    <submittedName>
        <fullName evidence="2">DUF4738 domain-containing protein</fullName>
    </submittedName>
</protein>
<dbReference type="AlphaFoldDB" id="A0A5C8GMU4"/>
<keyword evidence="3" id="KW-1185">Reference proteome</keyword>
<evidence type="ECO:0000313" key="2">
    <source>
        <dbReference type="EMBL" id="TXJ63491.1"/>
    </source>
</evidence>